<comment type="caution">
    <text evidence="1">The sequence shown here is derived from an EMBL/GenBank/DDBJ whole genome shotgun (WGS) entry which is preliminary data.</text>
</comment>
<dbReference type="PATRIC" id="fig|1608419.3.peg.690"/>
<evidence type="ECO:0000313" key="1">
    <source>
        <dbReference type="EMBL" id="KKZ11080.1"/>
    </source>
</evidence>
<reference evidence="1 2" key="2">
    <citation type="submission" date="2015-05" db="EMBL/GenBank/DDBJ databases">
        <title>Lifestyle Evolution in Cyanobacterial Symbionts of Sponges.</title>
        <authorList>
            <person name="Burgsdorf I."/>
            <person name="Slaby B.M."/>
            <person name="Handley K.M."/>
            <person name="Haber M."/>
            <person name="Blom J."/>
            <person name="Marshall C.W."/>
            <person name="Gilbert J.A."/>
            <person name="Hentschel U."/>
            <person name="Steindler L."/>
        </authorList>
    </citation>
    <scope>NUCLEOTIDE SEQUENCE [LARGE SCALE GENOMIC DNA]</scope>
    <source>
        <strain evidence="1">15L</strain>
    </source>
</reference>
<dbReference type="Proteomes" id="UP000035037">
    <property type="component" value="Unassembled WGS sequence"/>
</dbReference>
<sequence length="131" mass="15148">MFGPGDEQEGPDDPQQPLHPLPKGLVEFYALLAVVLVLVPEWLANTALENLDITTGERLRLRSRHWQWDPELMLGAMTMAQLRQLAGKQGIRGYSRDHRDRLVRRLLHGFRRNPHVRRQLQGDDLPFDPDL</sequence>
<dbReference type="EMBL" id="JYFQ01000154">
    <property type="protein sequence ID" value="KKZ11080.1"/>
    <property type="molecule type" value="Genomic_DNA"/>
</dbReference>
<protein>
    <submittedName>
        <fullName evidence="1">Uncharacterized protein</fullName>
    </submittedName>
</protein>
<gene>
    <name evidence="1" type="ORF">TQ37_07750</name>
</gene>
<name>A0A0G8ATI5_9SYNE</name>
<reference evidence="1 2" key="1">
    <citation type="submission" date="2015-02" db="EMBL/GenBank/DDBJ databases">
        <authorList>
            <person name="Slaby B."/>
            <person name="Hentschel U."/>
        </authorList>
    </citation>
    <scope>NUCLEOTIDE SEQUENCE [LARGE SCALE GENOMIC DNA]</scope>
    <source>
        <strain evidence="1">15L</strain>
    </source>
</reference>
<evidence type="ECO:0000313" key="2">
    <source>
        <dbReference type="Proteomes" id="UP000035037"/>
    </source>
</evidence>
<accession>A0A0G8ATI5</accession>
<organism evidence="1 2">
    <name type="scientific">Candidatus Synechococcus spongiarum 15L</name>
    <dbReference type="NCBI Taxonomy" id="1608419"/>
    <lineage>
        <taxon>Bacteria</taxon>
        <taxon>Bacillati</taxon>
        <taxon>Cyanobacteriota</taxon>
        <taxon>Cyanophyceae</taxon>
        <taxon>Synechococcales</taxon>
        <taxon>Synechococcaceae</taxon>
        <taxon>Synechococcus</taxon>
    </lineage>
</organism>
<dbReference type="AlphaFoldDB" id="A0A0G8ATI5"/>
<proteinExistence type="predicted"/>